<proteinExistence type="predicted"/>
<dbReference type="PROSITE" id="PS50206">
    <property type="entry name" value="RHODANESE_3"/>
    <property type="match status" value="1"/>
</dbReference>
<accession>A0A1I6D3L6</accession>
<dbReference type="Proteomes" id="UP000199302">
    <property type="component" value="Unassembled WGS sequence"/>
</dbReference>
<name>A0A1I6D3L6_9RHOB</name>
<keyword evidence="4" id="KW-1185">Reference proteome</keyword>
<organism evidence="3 4">
    <name type="scientific">Poseidonocella sedimentorum</name>
    <dbReference type="NCBI Taxonomy" id="871652"/>
    <lineage>
        <taxon>Bacteria</taxon>
        <taxon>Pseudomonadati</taxon>
        <taxon>Pseudomonadota</taxon>
        <taxon>Alphaproteobacteria</taxon>
        <taxon>Rhodobacterales</taxon>
        <taxon>Roseobacteraceae</taxon>
        <taxon>Poseidonocella</taxon>
    </lineage>
</organism>
<feature type="domain" description="Rhodanese" evidence="2">
    <location>
        <begin position="88"/>
        <end position="171"/>
    </location>
</feature>
<protein>
    <submittedName>
        <fullName evidence="3">PQQ-dependent catabolism-associated CXXCW motif protein</fullName>
    </submittedName>
</protein>
<dbReference type="STRING" id="871652.SAMN04515673_10284"/>
<dbReference type="RefSeq" id="WP_092076643.1">
    <property type="nucleotide sequence ID" value="NZ_FOYI01000002.1"/>
</dbReference>
<dbReference type="OrthoDB" id="176845at2"/>
<dbReference type="AlphaFoldDB" id="A0A1I6D3L6"/>
<evidence type="ECO:0000313" key="3">
    <source>
        <dbReference type="EMBL" id="SFR00074.1"/>
    </source>
</evidence>
<gene>
    <name evidence="3" type="ORF">SAMN04515673_10284</name>
</gene>
<dbReference type="InterPro" id="IPR036873">
    <property type="entry name" value="Rhodanese-like_dom_sf"/>
</dbReference>
<dbReference type="CDD" id="cd00158">
    <property type="entry name" value="RHOD"/>
    <property type="match status" value="1"/>
</dbReference>
<keyword evidence="1" id="KW-0732">Signal</keyword>
<sequence>MRWLAAALVCCWPVALLAQVPEPDAFRMEAYRAPVPATLAGAVVVDAPAAHELWRSGEVAFIDVLPRAPKPANLPEGTIWREKPRQSIPGAIWLPNVGYGALADETHAYFKAGLAAVTGGALSHPVLIFCLEDCWMSWNAAKRARAYGYDTVYWFPGGTDAWSFHDFPTEPLEPFDQ</sequence>
<feature type="chain" id="PRO_5011453759" evidence="1">
    <location>
        <begin position="19"/>
        <end position="177"/>
    </location>
</feature>
<evidence type="ECO:0000256" key="1">
    <source>
        <dbReference type="SAM" id="SignalP"/>
    </source>
</evidence>
<evidence type="ECO:0000259" key="2">
    <source>
        <dbReference type="PROSITE" id="PS50206"/>
    </source>
</evidence>
<dbReference type="SUPFAM" id="SSF52821">
    <property type="entry name" value="Rhodanese/Cell cycle control phosphatase"/>
    <property type="match status" value="1"/>
</dbReference>
<evidence type="ECO:0000313" key="4">
    <source>
        <dbReference type="Proteomes" id="UP000199302"/>
    </source>
</evidence>
<dbReference type="EMBL" id="FOYI01000002">
    <property type="protein sequence ID" value="SFR00074.1"/>
    <property type="molecule type" value="Genomic_DNA"/>
</dbReference>
<dbReference type="Gene3D" id="3.40.250.10">
    <property type="entry name" value="Rhodanese-like domain"/>
    <property type="match status" value="1"/>
</dbReference>
<feature type="signal peptide" evidence="1">
    <location>
        <begin position="1"/>
        <end position="18"/>
    </location>
</feature>
<reference evidence="3 4" key="1">
    <citation type="submission" date="2016-10" db="EMBL/GenBank/DDBJ databases">
        <authorList>
            <person name="de Groot N.N."/>
        </authorList>
    </citation>
    <scope>NUCLEOTIDE SEQUENCE [LARGE SCALE GENOMIC DNA]</scope>
    <source>
        <strain evidence="4">KMM 9023,NRIC 0796,JCM 17311,KCTC 23692</strain>
    </source>
</reference>
<dbReference type="InterPro" id="IPR022376">
    <property type="entry name" value="PQQ_CXXCW"/>
</dbReference>
<dbReference type="InterPro" id="IPR001763">
    <property type="entry name" value="Rhodanese-like_dom"/>
</dbReference>
<dbReference type="NCBIfam" id="TIGR03865">
    <property type="entry name" value="PQQ_CXXCW"/>
    <property type="match status" value="1"/>
</dbReference>